<dbReference type="PANTHER" id="PTHR31736">
    <property type="match status" value="1"/>
</dbReference>
<dbReference type="InterPro" id="IPR011050">
    <property type="entry name" value="Pectin_lyase_fold/virulence"/>
</dbReference>
<dbReference type="Proteomes" id="UP000253606">
    <property type="component" value="Chromosome"/>
</dbReference>
<evidence type="ECO:0000256" key="8">
    <source>
        <dbReference type="ARBA" id="ARBA00037278"/>
    </source>
</evidence>
<sequence length="483" mass="52210">MSTYLGWSFCPFTHKSCRPLFALMLSLPLLFASSLQAQLVSHVYPAAVGEPQSTLFKVAVGGQSSPVYLASVGSLTGPMLNRELVGKASFTSFDIKGPVQVSVTYAKPIQQVKILPASNVELSVSGNQVTFTMSKASQLTLEINGDWNNSLHLFANPFETNIPSPADPNVLYFGPGIHFVQSMNVKSGQTVYLAEGAILYWRLTPGQTSGALFNLIGSNIVLRGRGIIDSSLVPQIPNGDLIYASVNGLTVEGVTLRDAANWTFHINTSRNVQVSNIKVFGWRLNSDGTDVDSSQNVTIANSFYRTYDDLVAIKTDNTVGSATNVTVKGCVLWNEKGHALTVGSELKQAANDILFTDSYVIHDKGHDALLAVFDGDSGVVSDVTFENLQVEESMRLISLYVGLTAWSSSSNRGKINDVIFRNIIAPVPSRTGPNLDLEGFSSLNGVDNISFENVTVGGLPLQLNEVQQNQFVGGLMVTPRRRH</sequence>
<proteinExistence type="inferred from homology"/>
<feature type="chain" id="PRO_5016430534" description="Endo-polygalacturonase" evidence="10">
    <location>
        <begin position="38"/>
        <end position="483"/>
    </location>
</feature>
<feature type="signal peptide" evidence="10">
    <location>
        <begin position="1"/>
        <end position="37"/>
    </location>
</feature>
<dbReference type="PANTHER" id="PTHR31736:SF9">
    <property type="entry name" value="ENDO-XYLOGALACTURONAN HYDROLASE A-RELATED"/>
    <property type="match status" value="1"/>
</dbReference>
<evidence type="ECO:0000256" key="7">
    <source>
        <dbReference type="ARBA" id="ARBA00023326"/>
    </source>
</evidence>
<keyword evidence="10" id="KW-0732">Signal</keyword>
<keyword evidence="5" id="KW-0119">Carbohydrate metabolism</keyword>
<dbReference type="Pfam" id="PF00295">
    <property type="entry name" value="Glyco_hydro_28"/>
    <property type="match status" value="1"/>
</dbReference>
<dbReference type="OrthoDB" id="107371at2"/>
<reference evidence="11 12" key="1">
    <citation type="journal article" date="2018" name="Front. Microbiol.">
        <title>Hydrolytic Capabilities as a Key to Environmental Success: Chitinolytic and Cellulolytic Acidobacteria From Acidic Sub-arctic Soils and Boreal Peatlands.</title>
        <authorList>
            <person name="Belova S.E."/>
            <person name="Ravin N.V."/>
            <person name="Pankratov T.A."/>
            <person name="Rakitin A.L."/>
            <person name="Ivanova A.A."/>
            <person name="Beletsky A.V."/>
            <person name="Mardanov A.V."/>
            <person name="Sinninghe Damste J.S."/>
            <person name="Dedysh S.N."/>
        </authorList>
    </citation>
    <scope>NUCLEOTIDE SEQUENCE [LARGE SCALE GENOMIC DNA]</scope>
    <source>
        <strain evidence="11 12">SBC82</strain>
    </source>
</reference>
<dbReference type="KEGG" id="abas:ACPOL_5187"/>
<dbReference type="InterPro" id="IPR012334">
    <property type="entry name" value="Pectin_lyas_fold"/>
</dbReference>
<keyword evidence="12" id="KW-1185">Reference proteome</keyword>
<dbReference type="InterPro" id="IPR000743">
    <property type="entry name" value="Glyco_hydro_28"/>
</dbReference>
<evidence type="ECO:0000313" key="12">
    <source>
        <dbReference type="Proteomes" id="UP000253606"/>
    </source>
</evidence>
<keyword evidence="4" id="KW-0325">Glycoprotein</keyword>
<keyword evidence="7" id="KW-0624">Polysaccharide degradation</keyword>
<dbReference type="AlphaFoldDB" id="A0A2Z5G5R9"/>
<dbReference type="RefSeq" id="WP_114209217.1">
    <property type="nucleotide sequence ID" value="NZ_CP030840.1"/>
</dbReference>
<evidence type="ECO:0000313" key="11">
    <source>
        <dbReference type="EMBL" id="AXC14441.1"/>
    </source>
</evidence>
<keyword evidence="3 9" id="KW-0378">Hydrolase</keyword>
<comment type="similarity">
    <text evidence="1 9">Belongs to the glycosyl hydrolase 28 family.</text>
</comment>
<evidence type="ECO:0000256" key="2">
    <source>
        <dbReference type="ARBA" id="ARBA00022737"/>
    </source>
</evidence>
<dbReference type="SUPFAM" id="SSF51126">
    <property type="entry name" value="Pectin lyase-like"/>
    <property type="match status" value="1"/>
</dbReference>
<evidence type="ECO:0000256" key="9">
    <source>
        <dbReference type="RuleBase" id="RU361169"/>
    </source>
</evidence>
<evidence type="ECO:0000256" key="6">
    <source>
        <dbReference type="ARBA" id="ARBA00023295"/>
    </source>
</evidence>
<dbReference type="GO" id="GO:0000272">
    <property type="term" value="P:polysaccharide catabolic process"/>
    <property type="evidence" value="ECO:0007669"/>
    <property type="project" value="UniProtKB-KW"/>
</dbReference>
<evidence type="ECO:0000256" key="3">
    <source>
        <dbReference type="ARBA" id="ARBA00022801"/>
    </source>
</evidence>
<evidence type="ECO:0008006" key="13">
    <source>
        <dbReference type="Google" id="ProtNLM"/>
    </source>
</evidence>
<dbReference type="GO" id="GO:0004650">
    <property type="term" value="F:polygalacturonase activity"/>
    <property type="evidence" value="ECO:0007669"/>
    <property type="project" value="InterPro"/>
</dbReference>
<evidence type="ECO:0000256" key="4">
    <source>
        <dbReference type="ARBA" id="ARBA00023180"/>
    </source>
</evidence>
<evidence type="ECO:0000256" key="1">
    <source>
        <dbReference type="ARBA" id="ARBA00008834"/>
    </source>
</evidence>
<organism evidence="11 12">
    <name type="scientific">Acidisarcina polymorpha</name>
    <dbReference type="NCBI Taxonomy" id="2211140"/>
    <lineage>
        <taxon>Bacteria</taxon>
        <taxon>Pseudomonadati</taxon>
        <taxon>Acidobacteriota</taxon>
        <taxon>Terriglobia</taxon>
        <taxon>Terriglobales</taxon>
        <taxon>Acidobacteriaceae</taxon>
        <taxon>Acidisarcina</taxon>
    </lineage>
</organism>
<evidence type="ECO:0000256" key="5">
    <source>
        <dbReference type="ARBA" id="ARBA00023277"/>
    </source>
</evidence>
<comment type="function">
    <text evidence="8">Pectinolytic enzyme involved in the degradation of xylogalacturonan (xga), a galacturonan backbone heavily substituted with xylose, and which is one important component of the hairy regions of pectin. Activity requires a galacturonic acid backbone substituted with xylose.</text>
</comment>
<dbReference type="Gene3D" id="2.160.20.10">
    <property type="entry name" value="Single-stranded right-handed beta-helix, Pectin lyase-like"/>
    <property type="match status" value="1"/>
</dbReference>
<evidence type="ECO:0000256" key="10">
    <source>
        <dbReference type="SAM" id="SignalP"/>
    </source>
</evidence>
<name>A0A2Z5G5R9_9BACT</name>
<keyword evidence="2" id="KW-0677">Repeat</keyword>
<accession>A0A2Z5G5R9</accession>
<protein>
    <recommendedName>
        <fullName evidence="13">Endo-polygalacturonase</fullName>
    </recommendedName>
</protein>
<gene>
    <name evidence="11" type="ORF">ACPOL_5187</name>
</gene>
<keyword evidence="6 9" id="KW-0326">Glycosidase</keyword>
<dbReference type="EMBL" id="CP030840">
    <property type="protein sequence ID" value="AXC14441.1"/>
    <property type="molecule type" value="Genomic_DNA"/>
</dbReference>